<keyword evidence="3" id="KW-1185">Reference proteome</keyword>
<evidence type="ECO:0000313" key="2">
    <source>
        <dbReference type="EMBL" id="KAL2529871.1"/>
    </source>
</evidence>
<dbReference type="Gene3D" id="1.20.1280.50">
    <property type="match status" value="1"/>
</dbReference>
<dbReference type="Pfam" id="PF25372">
    <property type="entry name" value="DUF7885"/>
    <property type="match status" value="2"/>
</dbReference>
<dbReference type="Pfam" id="PF12937">
    <property type="entry name" value="F-box-like"/>
    <property type="match status" value="1"/>
</dbReference>
<dbReference type="Gene3D" id="3.80.10.10">
    <property type="entry name" value="Ribonuclease Inhibitor"/>
    <property type="match status" value="3"/>
</dbReference>
<dbReference type="FunFam" id="1.20.1280.50:FF:000023">
    <property type="entry name" value="F-box/LRR-repeat protein 4"/>
    <property type="match status" value="1"/>
</dbReference>
<dbReference type="InterPro" id="IPR032675">
    <property type="entry name" value="LRR_dom_sf"/>
</dbReference>
<dbReference type="SUPFAM" id="SSF81383">
    <property type="entry name" value="F-box domain"/>
    <property type="match status" value="1"/>
</dbReference>
<accession>A0ABD1UXU7</accession>
<evidence type="ECO:0000313" key="3">
    <source>
        <dbReference type="Proteomes" id="UP001604277"/>
    </source>
</evidence>
<dbReference type="InterPro" id="IPR036047">
    <property type="entry name" value="F-box-like_dom_sf"/>
</dbReference>
<name>A0ABD1UXU7_9LAMI</name>
<dbReference type="PROSITE" id="PS50181">
    <property type="entry name" value="FBOX"/>
    <property type="match status" value="1"/>
</dbReference>
<reference evidence="3" key="1">
    <citation type="submission" date="2024-07" db="EMBL/GenBank/DDBJ databases">
        <title>Two chromosome-level genome assemblies of Korean endemic species Abeliophyllum distichum and Forsythia ovata (Oleaceae).</title>
        <authorList>
            <person name="Jang H."/>
        </authorList>
    </citation>
    <scope>NUCLEOTIDE SEQUENCE [LARGE SCALE GENOMIC DNA]</scope>
</reference>
<feature type="domain" description="F-box" evidence="1">
    <location>
        <begin position="6"/>
        <end position="53"/>
    </location>
</feature>
<dbReference type="Proteomes" id="UP001604277">
    <property type="component" value="Unassembled WGS sequence"/>
</dbReference>
<proteinExistence type="predicted"/>
<dbReference type="SUPFAM" id="SSF52047">
    <property type="entry name" value="RNI-like"/>
    <property type="match status" value="2"/>
</dbReference>
<dbReference type="SMART" id="SM00367">
    <property type="entry name" value="LRR_CC"/>
    <property type="match status" value="13"/>
</dbReference>
<dbReference type="InterPro" id="IPR057207">
    <property type="entry name" value="FBXL15_LRR"/>
</dbReference>
<dbReference type="CDD" id="cd22159">
    <property type="entry name" value="F-box_AtTIR1-like"/>
    <property type="match status" value="1"/>
</dbReference>
<gene>
    <name evidence="2" type="ORF">Fot_22472</name>
</gene>
<evidence type="ECO:0000259" key="1">
    <source>
        <dbReference type="PROSITE" id="PS50181"/>
    </source>
</evidence>
<dbReference type="InterPro" id="IPR001810">
    <property type="entry name" value="F-box_dom"/>
</dbReference>
<dbReference type="PANTHER" id="PTHR13318:SF41">
    <property type="entry name" value="F-BOX_LRR-REPEAT PROTEIN 4"/>
    <property type="match status" value="1"/>
</dbReference>
<dbReference type="InterPro" id="IPR006553">
    <property type="entry name" value="Leu-rich_rpt_Cys-con_subtyp"/>
</dbReference>
<dbReference type="SMART" id="SM00256">
    <property type="entry name" value="FBOX"/>
    <property type="match status" value="1"/>
</dbReference>
<dbReference type="AlphaFoldDB" id="A0ABD1UXU7"/>
<sequence>MRGLFDRINALLPDELMVEIFRYLESNENRQAASLVCKRWLALVRLSRDTVRIGFSASTDALVQRLIDRFVNVRDVTIEDFPFTSLALKNGGACLLDQCPLIGNGKSKDNGMRKCCLSDSGLAAVGDGFTKLERLRLIWCPNVTHLGLISIAKKCKLLKYLDLQECCVEDKGLAAIGEYCTRLEDLNLRRCKNLTDTGLVQLAFGCGRTLKSLGLAACRSLTDVSLEAVGFHCGSLESLSLDSEFIHNKGLISVANGCRLLKSLKLQCGNIEDEAMQAVGNFCLLLELLALYSCGKLTDKSLCAIGKGCKKLKNLSLSNCNSLSDMGLDSVAVGCEELMHLEVNGCDNIGTGGLKSIGNSCTRLSGLALLHQQFLQIENDALCDFGIGGKYLHSLYLSDCSGIGDEVLCAIARGCRNLKKLYIDDCHWVGNEGIISVGQNCKYLADLRPPTLRWNVGDKGMVAVSEGCSLLKNLVISKCPQITDLGLSYIARNCSSLEACNIIYCPGITKAGVTTLITGCQKIKKLLVEEHKVSPRTKRRAHHLLTNSWPRDRPLF</sequence>
<protein>
    <submittedName>
        <fullName evidence="2">F-box/LRR-repeat protein 4</fullName>
    </submittedName>
</protein>
<dbReference type="EMBL" id="JBFOLJ010000006">
    <property type="protein sequence ID" value="KAL2529871.1"/>
    <property type="molecule type" value="Genomic_DNA"/>
</dbReference>
<organism evidence="2 3">
    <name type="scientific">Forsythia ovata</name>
    <dbReference type="NCBI Taxonomy" id="205694"/>
    <lineage>
        <taxon>Eukaryota</taxon>
        <taxon>Viridiplantae</taxon>
        <taxon>Streptophyta</taxon>
        <taxon>Embryophyta</taxon>
        <taxon>Tracheophyta</taxon>
        <taxon>Spermatophyta</taxon>
        <taxon>Magnoliopsida</taxon>
        <taxon>eudicotyledons</taxon>
        <taxon>Gunneridae</taxon>
        <taxon>Pentapetalae</taxon>
        <taxon>asterids</taxon>
        <taxon>lamiids</taxon>
        <taxon>Lamiales</taxon>
        <taxon>Oleaceae</taxon>
        <taxon>Forsythieae</taxon>
        <taxon>Forsythia</taxon>
    </lineage>
</organism>
<comment type="caution">
    <text evidence="2">The sequence shown here is derived from an EMBL/GenBank/DDBJ whole genome shotgun (WGS) entry which is preliminary data.</text>
</comment>
<dbReference type="PANTHER" id="PTHR13318">
    <property type="entry name" value="PARTNER OF PAIRED, ISOFORM B-RELATED"/>
    <property type="match status" value="1"/>
</dbReference>